<sequence>MLPWPPYSRDLSPNELVWDIIGRRLHVLPQPRSKDELWQMVEREWTLYLDVLLCASPSALILLATKPTSFSLCIMTIILNKQQQQKDLYRVLYRSPSRNLGYMQEKKLAKYPCLINQVKPTTYAFWAVDPHQRGASCTSCGSHQVSVCQFPKSLPNIPSRS</sequence>
<dbReference type="EMBL" id="CP092886">
    <property type="protein sequence ID" value="UYV84310.1"/>
    <property type="molecule type" value="Genomic_DNA"/>
</dbReference>
<evidence type="ECO:0000313" key="1">
    <source>
        <dbReference type="EMBL" id="UYV84310.1"/>
    </source>
</evidence>
<name>A0ABY6LST6_9ARAC</name>
<accession>A0ABY6LST6</accession>
<reference evidence="1 2" key="1">
    <citation type="submission" date="2022-03" db="EMBL/GenBank/DDBJ databases">
        <title>A chromosomal length assembly of Cordylochernes scorpioides.</title>
        <authorList>
            <person name="Zeh D."/>
            <person name="Zeh J."/>
        </authorList>
    </citation>
    <scope>NUCLEOTIDE SEQUENCE [LARGE SCALE GENOMIC DNA]</scope>
    <source>
        <strain evidence="1">IN4F17</strain>
        <tissue evidence="1">Whole Body</tissue>
    </source>
</reference>
<gene>
    <name evidence="1" type="ORF">LAZ67_X001808</name>
</gene>
<dbReference type="InterPro" id="IPR036397">
    <property type="entry name" value="RNaseH_sf"/>
</dbReference>
<organism evidence="1 2">
    <name type="scientific">Cordylochernes scorpioides</name>
    <dbReference type="NCBI Taxonomy" id="51811"/>
    <lineage>
        <taxon>Eukaryota</taxon>
        <taxon>Metazoa</taxon>
        <taxon>Ecdysozoa</taxon>
        <taxon>Arthropoda</taxon>
        <taxon>Chelicerata</taxon>
        <taxon>Arachnida</taxon>
        <taxon>Pseudoscorpiones</taxon>
        <taxon>Cheliferoidea</taxon>
        <taxon>Chernetidae</taxon>
        <taxon>Cordylochernes</taxon>
    </lineage>
</organism>
<evidence type="ECO:0000313" key="2">
    <source>
        <dbReference type="Proteomes" id="UP001235939"/>
    </source>
</evidence>
<keyword evidence="2" id="KW-1185">Reference proteome</keyword>
<proteinExistence type="predicted"/>
<dbReference type="Proteomes" id="UP001235939">
    <property type="component" value="Chromosome X"/>
</dbReference>
<dbReference type="Gene3D" id="3.30.420.10">
    <property type="entry name" value="Ribonuclease H-like superfamily/Ribonuclease H"/>
    <property type="match status" value="1"/>
</dbReference>
<protein>
    <submittedName>
        <fullName evidence="1">Uncharacterized protein</fullName>
    </submittedName>
</protein>